<gene>
    <name evidence="1" type="ORF">BJ878DRAFT_573949</name>
</gene>
<dbReference type="EMBL" id="MU253801">
    <property type="protein sequence ID" value="KAG9246525.1"/>
    <property type="molecule type" value="Genomic_DNA"/>
</dbReference>
<keyword evidence="2" id="KW-1185">Reference proteome</keyword>
<proteinExistence type="predicted"/>
<evidence type="ECO:0000313" key="1">
    <source>
        <dbReference type="EMBL" id="KAG9246525.1"/>
    </source>
</evidence>
<protein>
    <submittedName>
        <fullName evidence="1">Uncharacterized protein</fullName>
    </submittedName>
</protein>
<dbReference type="OrthoDB" id="6130531at2759"/>
<comment type="caution">
    <text evidence="1">The sequence shown here is derived from an EMBL/GenBank/DDBJ whole genome shotgun (WGS) entry which is preliminary data.</text>
</comment>
<evidence type="ECO:0000313" key="2">
    <source>
        <dbReference type="Proteomes" id="UP000887226"/>
    </source>
</evidence>
<reference evidence="1" key="1">
    <citation type="journal article" date="2021" name="IMA Fungus">
        <title>Genomic characterization of three marine fungi, including Emericellopsis atlantica sp. nov. with signatures of a generalist lifestyle and marine biomass degradation.</title>
        <authorList>
            <person name="Hagestad O.C."/>
            <person name="Hou L."/>
            <person name="Andersen J.H."/>
            <person name="Hansen E.H."/>
            <person name="Altermark B."/>
            <person name="Li C."/>
            <person name="Kuhnert E."/>
            <person name="Cox R.J."/>
            <person name="Crous P.W."/>
            <person name="Spatafora J.W."/>
            <person name="Lail K."/>
            <person name="Amirebrahimi M."/>
            <person name="Lipzen A."/>
            <person name="Pangilinan J."/>
            <person name="Andreopoulos W."/>
            <person name="Hayes R.D."/>
            <person name="Ng V."/>
            <person name="Grigoriev I.V."/>
            <person name="Jackson S.A."/>
            <person name="Sutton T.D.S."/>
            <person name="Dobson A.D.W."/>
            <person name="Rama T."/>
        </authorList>
    </citation>
    <scope>NUCLEOTIDE SEQUENCE</scope>
    <source>
        <strain evidence="1">TRa3180A</strain>
    </source>
</reference>
<organism evidence="1 2">
    <name type="scientific">Calycina marina</name>
    <dbReference type="NCBI Taxonomy" id="1763456"/>
    <lineage>
        <taxon>Eukaryota</taxon>
        <taxon>Fungi</taxon>
        <taxon>Dikarya</taxon>
        <taxon>Ascomycota</taxon>
        <taxon>Pezizomycotina</taxon>
        <taxon>Leotiomycetes</taxon>
        <taxon>Helotiales</taxon>
        <taxon>Pezizellaceae</taxon>
        <taxon>Calycina</taxon>
    </lineage>
</organism>
<sequence length="259" mass="29153">MQTNDNCSLNGVCRVSSFLCDLGWTLMAVNDSIFLLPRKEQAIITQMSDSYQVTKVPQLLFSILKSCFHGGNSIRGGNYLQDRSNPQLCHLVVAQFSNAWRPFSTVVLAEFTTGYAGPYVYKKEFFGTFHHNPRTIWNGADQRCIIYFIGVGYTHSNSCSSVKFDNKVYVSNPGHLAGLWSKLQMLLSRTNPDPLPLLRRGATISQIVLGLKDNNFFTEKPTHPLTKRTKCNPIARSIPRHTARRDMLIFTNLDGALDV</sequence>
<accession>A0A9P8CH91</accession>
<name>A0A9P8CH91_9HELO</name>
<dbReference type="AlphaFoldDB" id="A0A9P8CH91"/>
<dbReference type="Proteomes" id="UP000887226">
    <property type="component" value="Unassembled WGS sequence"/>
</dbReference>